<protein>
    <submittedName>
        <fullName evidence="3">Cytochrome P450</fullName>
    </submittedName>
</protein>
<dbReference type="Pfam" id="PF00067">
    <property type="entry name" value="p450"/>
    <property type="match status" value="1"/>
</dbReference>
<dbReference type="InterPro" id="IPR002397">
    <property type="entry name" value="Cyt_P450_B"/>
</dbReference>
<keyword evidence="2" id="KW-0560">Oxidoreductase</keyword>
<sequence length="415" mass="46359">MAPAAPPLTPDFAANPYPYYASLREAGPVQFHETLLRGCYVLNRHEDMVAVLKNPHLFSSKLMAAGTTMPKELGEDALRYFLEPKSLLASEPPLHTQLRTLVSRAFTPRRVAELEPHIREISRELIEAMLAKEEFDLIADLAMPLPVIVIAEMLGVEPERRLDFKRWSDDVLLASAMQGTGKDLPRLRQSILDLHAYLESAIEQRRHTPRNDLISALVEASQSAEDGFLTPLDLMAFTRLLLIAGNETTTNLIGNGMLGLLRNPSEWERLAANPSLMPNAVEEMLRYDSPAQALIRLVTDDTEIAGHPIPRGARVLLLLGASNRDPRRFPEPDRLDVTREVQSHLSFGHGIHFCLGAPLARIEAKVVFEELFRRVRRVAFAPGQESNIPWSAAFLIRGPKSLRLTAERHQPAQAA</sequence>
<dbReference type="InterPro" id="IPR036396">
    <property type="entry name" value="Cyt_P450_sf"/>
</dbReference>
<dbReference type="InterPro" id="IPR017972">
    <property type="entry name" value="Cyt_P450_CS"/>
</dbReference>
<dbReference type="RefSeq" id="WP_267537151.1">
    <property type="nucleotide sequence ID" value="NZ_JAPNKA010000001.1"/>
</dbReference>
<dbReference type="CDD" id="cd20625">
    <property type="entry name" value="CYP164-like"/>
    <property type="match status" value="1"/>
</dbReference>
<keyword evidence="2" id="KW-0408">Iron</keyword>
<dbReference type="PRINTS" id="PR00359">
    <property type="entry name" value="BP450"/>
</dbReference>
<evidence type="ECO:0000256" key="1">
    <source>
        <dbReference type="ARBA" id="ARBA00010617"/>
    </source>
</evidence>
<keyword evidence="2" id="KW-0349">Heme</keyword>
<dbReference type="PANTHER" id="PTHR46696:SF1">
    <property type="entry name" value="CYTOCHROME P450 YJIB-RELATED"/>
    <property type="match status" value="1"/>
</dbReference>
<keyword evidence="4" id="KW-1185">Reference proteome</keyword>
<dbReference type="Gene3D" id="1.10.630.10">
    <property type="entry name" value="Cytochrome P450"/>
    <property type="match status" value="1"/>
</dbReference>
<name>A0ABT4ABT8_9BACT</name>
<evidence type="ECO:0000313" key="4">
    <source>
        <dbReference type="Proteomes" id="UP001207654"/>
    </source>
</evidence>
<organism evidence="3 4">
    <name type="scientific">Archangium lansingense</name>
    <dbReference type="NCBI Taxonomy" id="2995310"/>
    <lineage>
        <taxon>Bacteria</taxon>
        <taxon>Pseudomonadati</taxon>
        <taxon>Myxococcota</taxon>
        <taxon>Myxococcia</taxon>
        <taxon>Myxococcales</taxon>
        <taxon>Cystobacterineae</taxon>
        <taxon>Archangiaceae</taxon>
        <taxon>Archangium</taxon>
    </lineage>
</organism>
<dbReference type="Proteomes" id="UP001207654">
    <property type="component" value="Unassembled WGS sequence"/>
</dbReference>
<evidence type="ECO:0000313" key="3">
    <source>
        <dbReference type="EMBL" id="MCY1078367.1"/>
    </source>
</evidence>
<dbReference type="PROSITE" id="PS00086">
    <property type="entry name" value="CYTOCHROME_P450"/>
    <property type="match status" value="1"/>
</dbReference>
<gene>
    <name evidence="3" type="ORF">OV287_28220</name>
</gene>
<evidence type="ECO:0000256" key="2">
    <source>
        <dbReference type="RuleBase" id="RU000461"/>
    </source>
</evidence>
<dbReference type="SUPFAM" id="SSF48264">
    <property type="entry name" value="Cytochrome P450"/>
    <property type="match status" value="1"/>
</dbReference>
<proteinExistence type="inferred from homology"/>
<keyword evidence="2" id="KW-0479">Metal-binding</keyword>
<reference evidence="3 4" key="1">
    <citation type="submission" date="2022-11" db="EMBL/GenBank/DDBJ databases">
        <title>Minimal conservation of predation-associated metabolite biosynthetic gene clusters underscores biosynthetic potential of Myxococcota including descriptions for ten novel species: Archangium lansinium sp. nov., Myxococcus landrumus sp. nov., Nannocystis bai.</title>
        <authorList>
            <person name="Ahearne A."/>
            <person name="Stevens C."/>
            <person name="Phillips K."/>
        </authorList>
    </citation>
    <scope>NUCLEOTIDE SEQUENCE [LARGE SCALE GENOMIC DNA]</scope>
    <source>
        <strain evidence="3 4">MIWBW</strain>
    </source>
</reference>
<keyword evidence="2" id="KW-0503">Monooxygenase</keyword>
<dbReference type="PANTHER" id="PTHR46696">
    <property type="entry name" value="P450, PUTATIVE (EUROFUNG)-RELATED"/>
    <property type="match status" value="1"/>
</dbReference>
<comment type="similarity">
    <text evidence="1 2">Belongs to the cytochrome P450 family.</text>
</comment>
<dbReference type="InterPro" id="IPR001128">
    <property type="entry name" value="Cyt_P450"/>
</dbReference>
<dbReference type="EMBL" id="JAPNKA010000001">
    <property type="protein sequence ID" value="MCY1078367.1"/>
    <property type="molecule type" value="Genomic_DNA"/>
</dbReference>
<comment type="caution">
    <text evidence="3">The sequence shown here is derived from an EMBL/GenBank/DDBJ whole genome shotgun (WGS) entry which is preliminary data.</text>
</comment>
<accession>A0ABT4ABT8</accession>